<gene>
    <name evidence="2" type="ORF">P7H59_05200</name>
</gene>
<protein>
    <submittedName>
        <fullName evidence="2">Flavodoxin domain-containing protein</fullName>
    </submittedName>
</protein>
<dbReference type="InterPro" id="IPR029039">
    <property type="entry name" value="Flavoprotein-like_sf"/>
</dbReference>
<dbReference type="Gene3D" id="3.40.50.360">
    <property type="match status" value="1"/>
</dbReference>
<reference evidence="2 3" key="1">
    <citation type="submission" date="2023-03" db="EMBL/GenBank/DDBJ databases">
        <authorList>
            <person name="Shen W."/>
            <person name="Cai J."/>
        </authorList>
    </citation>
    <scope>NUCLEOTIDE SEQUENCE [LARGE SCALE GENOMIC DNA]</scope>
    <source>
        <strain evidence="2 3">B101</strain>
    </source>
</reference>
<keyword evidence="3" id="KW-1185">Reference proteome</keyword>
<comment type="caution">
    <text evidence="2">The sequence shown here is derived from an EMBL/GenBank/DDBJ whole genome shotgun (WGS) entry which is preliminary data.</text>
</comment>
<evidence type="ECO:0000313" key="2">
    <source>
        <dbReference type="EMBL" id="MDT2827852.1"/>
    </source>
</evidence>
<sequence>MELRQKGDDEMALIIYGTQYGTSKQYAEQLATITGDSVIDSRHLPKELPEAHVIFVGSVYAGRMTGLKKVLQVLAPERNELTVVTVGMTDARSEELVAGIHQPIAAKVAEKKISLRGCYHLQGKVNYDGLALKHKLVIKPMVAAFKKKPANELDEQAKMLLRAFDQTNANEPTIDFAVLAERMT</sequence>
<proteinExistence type="predicted"/>
<dbReference type="SUPFAM" id="SSF52218">
    <property type="entry name" value="Flavoproteins"/>
    <property type="match status" value="1"/>
</dbReference>
<accession>A0ABU3FPF7</accession>
<name>A0ABU3FPF7_9ENTE</name>
<dbReference type="Proteomes" id="UP001265301">
    <property type="component" value="Unassembled WGS sequence"/>
</dbReference>
<dbReference type="InterPro" id="IPR026816">
    <property type="entry name" value="Flavodoxin_dom"/>
</dbReference>
<organism evidence="2 3">
    <name type="scientific">Enterococcus viikkiensis</name>
    <dbReference type="NCBI Taxonomy" id="930854"/>
    <lineage>
        <taxon>Bacteria</taxon>
        <taxon>Bacillati</taxon>
        <taxon>Bacillota</taxon>
        <taxon>Bacilli</taxon>
        <taxon>Lactobacillales</taxon>
        <taxon>Enterococcaceae</taxon>
        <taxon>Enterococcus</taxon>
    </lineage>
</organism>
<feature type="domain" description="Flavodoxin" evidence="1">
    <location>
        <begin position="13"/>
        <end position="146"/>
    </location>
</feature>
<evidence type="ECO:0000313" key="3">
    <source>
        <dbReference type="Proteomes" id="UP001265301"/>
    </source>
</evidence>
<evidence type="ECO:0000259" key="1">
    <source>
        <dbReference type="Pfam" id="PF12724"/>
    </source>
</evidence>
<dbReference type="Pfam" id="PF12724">
    <property type="entry name" value="Flavodoxin_5"/>
    <property type="match status" value="1"/>
</dbReference>
<dbReference type="EMBL" id="JARQBN010000007">
    <property type="protein sequence ID" value="MDT2827852.1"/>
    <property type="molecule type" value="Genomic_DNA"/>
</dbReference>